<dbReference type="SUPFAM" id="SSF56112">
    <property type="entry name" value="Protein kinase-like (PK-like)"/>
    <property type="match status" value="1"/>
</dbReference>
<dbReference type="Gene3D" id="3.30.200.20">
    <property type="entry name" value="Phosphorylase Kinase, domain 1"/>
    <property type="match status" value="1"/>
</dbReference>
<keyword evidence="4 7" id="KW-0547">Nucleotide-binding</keyword>
<feature type="region of interest" description="Disordered" evidence="8">
    <location>
        <begin position="279"/>
        <end position="309"/>
    </location>
</feature>
<dbReference type="CDD" id="cd14014">
    <property type="entry name" value="STKc_PknB_like"/>
    <property type="match status" value="1"/>
</dbReference>
<reference evidence="10 11" key="1">
    <citation type="submission" date="2019-11" db="EMBL/GenBank/DDBJ databases">
        <title>Caenimonas koreensis gen. nov., sp. nov., isolated from activated sludge.</title>
        <authorList>
            <person name="Seung H.R."/>
        </authorList>
    </citation>
    <scope>NUCLEOTIDE SEQUENCE [LARGE SCALE GENOMIC DNA]</scope>
    <source>
        <strain evidence="10 11">EMB320</strain>
    </source>
</reference>
<feature type="compositionally biased region" description="Low complexity" evidence="8">
    <location>
        <begin position="620"/>
        <end position="633"/>
    </location>
</feature>
<comment type="caution">
    <text evidence="10">The sequence shown here is derived from an EMBL/GenBank/DDBJ whole genome shotgun (WGS) entry which is preliminary data.</text>
</comment>
<keyword evidence="11" id="KW-1185">Reference proteome</keyword>
<feature type="domain" description="Protein kinase" evidence="9">
    <location>
        <begin position="9"/>
        <end position="274"/>
    </location>
</feature>
<dbReference type="GO" id="GO:0005524">
    <property type="term" value="F:ATP binding"/>
    <property type="evidence" value="ECO:0007669"/>
    <property type="project" value="UniProtKB-UniRule"/>
</dbReference>
<dbReference type="FunFam" id="1.10.510.10:FF:000021">
    <property type="entry name" value="Serine/threonine protein kinase"/>
    <property type="match status" value="1"/>
</dbReference>
<gene>
    <name evidence="10" type="ORF">GHT07_01240</name>
</gene>
<dbReference type="PROSITE" id="PS50011">
    <property type="entry name" value="PROTEIN_KINASE_DOM"/>
    <property type="match status" value="1"/>
</dbReference>
<evidence type="ECO:0000256" key="7">
    <source>
        <dbReference type="PROSITE-ProRule" id="PRU10141"/>
    </source>
</evidence>
<evidence type="ECO:0000259" key="9">
    <source>
        <dbReference type="PROSITE" id="PS50011"/>
    </source>
</evidence>
<feature type="region of interest" description="Disordered" evidence="8">
    <location>
        <begin position="435"/>
        <end position="507"/>
    </location>
</feature>
<feature type="compositionally biased region" description="Polar residues" evidence="8">
    <location>
        <begin position="294"/>
        <end position="309"/>
    </location>
</feature>
<dbReference type="PROSITE" id="PS00107">
    <property type="entry name" value="PROTEIN_KINASE_ATP"/>
    <property type="match status" value="1"/>
</dbReference>
<dbReference type="EC" id="2.7.11.1" evidence="1"/>
<evidence type="ECO:0000256" key="5">
    <source>
        <dbReference type="ARBA" id="ARBA00022777"/>
    </source>
</evidence>
<keyword evidence="6 7" id="KW-0067">ATP-binding</keyword>
<evidence type="ECO:0000313" key="11">
    <source>
        <dbReference type="Proteomes" id="UP000487350"/>
    </source>
</evidence>
<dbReference type="RefSeq" id="WP_323740726.1">
    <property type="nucleotide sequence ID" value="NZ_WJBU01000001.1"/>
</dbReference>
<keyword evidence="3" id="KW-0808">Transferase</keyword>
<dbReference type="GO" id="GO:0004674">
    <property type="term" value="F:protein serine/threonine kinase activity"/>
    <property type="evidence" value="ECO:0007669"/>
    <property type="project" value="UniProtKB-KW"/>
</dbReference>
<dbReference type="Proteomes" id="UP000487350">
    <property type="component" value="Unassembled WGS sequence"/>
</dbReference>
<dbReference type="InterPro" id="IPR011009">
    <property type="entry name" value="Kinase-like_dom_sf"/>
</dbReference>
<dbReference type="AlphaFoldDB" id="A0A844B2W7"/>
<evidence type="ECO:0000256" key="6">
    <source>
        <dbReference type="ARBA" id="ARBA00022840"/>
    </source>
</evidence>
<dbReference type="Gene3D" id="1.10.510.10">
    <property type="entry name" value="Transferase(Phosphotransferase) domain 1"/>
    <property type="match status" value="1"/>
</dbReference>
<feature type="compositionally biased region" description="Polar residues" evidence="8">
    <location>
        <begin position="440"/>
        <end position="452"/>
    </location>
</feature>
<dbReference type="InterPro" id="IPR017441">
    <property type="entry name" value="Protein_kinase_ATP_BS"/>
</dbReference>
<feature type="compositionally biased region" description="Basic and acidic residues" evidence="8">
    <location>
        <begin position="488"/>
        <end position="505"/>
    </location>
</feature>
<dbReference type="InterPro" id="IPR000719">
    <property type="entry name" value="Prot_kinase_dom"/>
</dbReference>
<feature type="compositionally biased region" description="Pro residues" evidence="8">
    <location>
        <begin position="455"/>
        <end position="486"/>
    </location>
</feature>
<dbReference type="EMBL" id="WJBU01000001">
    <property type="protein sequence ID" value="MRD45887.1"/>
    <property type="molecule type" value="Genomic_DNA"/>
</dbReference>
<dbReference type="PANTHER" id="PTHR43289:SF6">
    <property type="entry name" value="SERINE_THREONINE-PROTEIN KINASE NEKL-3"/>
    <property type="match status" value="1"/>
</dbReference>
<protein>
    <recommendedName>
        <fullName evidence="1">non-specific serine/threonine protein kinase</fullName>
        <ecNumber evidence="1">2.7.11.1</ecNumber>
    </recommendedName>
</protein>
<dbReference type="PROSITE" id="PS00108">
    <property type="entry name" value="PROTEIN_KINASE_ST"/>
    <property type="match status" value="1"/>
</dbReference>
<feature type="binding site" evidence="7">
    <location>
        <position position="38"/>
    </location>
    <ligand>
        <name>ATP</name>
        <dbReference type="ChEBI" id="CHEBI:30616"/>
    </ligand>
</feature>
<evidence type="ECO:0000256" key="1">
    <source>
        <dbReference type="ARBA" id="ARBA00012513"/>
    </source>
</evidence>
<dbReference type="SMART" id="SM00220">
    <property type="entry name" value="S_TKc"/>
    <property type="match status" value="1"/>
</dbReference>
<evidence type="ECO:0000313" key="10">
    <source>
        <dbReference type="EMBL" id="MRD45887.1"/>
    </source>
</evidence>
<organism evidence="10 11">
    <name type="scientific">Caenimonas koreensis DSM 17982</name>
    <dbReference type="NCBI Taxonomy" id="1121255"/>
    <lineage>
        <taxon>Bacteria</taxon>
        <taxon>Pseudomonadati</taxon>
        <taxon>Pseudomonadota</taxon>
        <taxon>Betaproteobacteria</taxon>
        <taxon>Burkholderiales</taxon>
        <taxon>Comamonadaceae</taxon>
        <taxon>Caenimonas</taxon>
    </lineage>
</organism>
<dbReference type="InterPro" id="IPR008271">
    <property type="entry name" value="Ser/Thr_kinase_AS"/>
</dbReference>
<proteinExistence type="predicted"/>
<evidence type="ECO:0000256" key="8">
    <source>
        <dbReference type="SAM" id="MobiDB-lite"/>
    </source>
</evidence>
<feature type="region of interest" description="Disordered" evidence="8">
    <location>
        <begin position="620"/>
        <end position="661"/>
    </location>
</feature>
<dbReference type="PANTHER" id="PTHR43289">
    <property type="entry name" value="MITOGEN-ACTIVATED PROTEIN KINASE KINASE KINASE 20-RELATED"/>
    <property type="match status" value="1"/>
</dbReference>
<evidence type="ECO:0000256" key="4">
    <source>
        <dbReference type="ARBA" id="ARBA00022741"/>
    </source>
</evidence>
<evidence type="ECO:0000256" key="3">
    <source>
        <dbReference type="ARBA" id="ARBA00022679"/>
    </source>
</evidence>
<sequence length="709" mass="74046">MSLKKLGRYDLIRVLGKGAMGIVYEGRDPNLDRRVAIKTVKVENLSEEAAAEYEHRFRTEARSAARLQHPNIVSVYDSDRDGDIAFLVMEYIQGDDLKHHIDKGVRYSLDQSLKMIRDLLSALDYAHKQGIVHRDIKPANLLIEPVGGRVKLTDFGVARIQDSGEATRTQGSMVGTLKYMSPEQVQGQKIDSRADLFSVGVVLYQLLTDKRPFDGDNDFSIIHQIIGHTPPAPTSFNPRLPAAIDAVVARALAKNRNDRFATARDFAAALQSAIRRAEDSTVVPPADPTRRSEGASNINPSIANSMMTSPSTVTQEVELVYWKDIKDSVEPEEFESFLAKFPAGIYADLARRRLRKLTGAATGADSTVLGGTPGALAQDLDATRLRTSPSAPLVVPAASPVPAVAPPAAEMQAGREGPPSESSTDFTRTIVEERQEAPATASSADSTGSVTQVIAPPPPAQTPPPAPPPVAVPPPPPPPPSAPAPAPAREKPPLAVKQERDKRIAEVAPTKRAPVGVIAGVGAVAVAAVVAFMMMGKGAPPSPEVAAAASAASAAPASAAASAATPAASTPAVALVSSAAASAATAQASGASAPTSAPVTAASAAKAGASAGKASAARKAASAQKGASAASAPDTQRAPLPAQPPKEEVKPAPAPAPATVSPVDQCADKVFMSREFCLVEQCAKPGTSRHPLCIKHREDVRMREESKIR</sequence>
<accession>A0A844B2W7</accession>
<keyword evidence="5 10" id="KW-0418">Kinase</keyword>
<keyword evidence="2" id="KW-0723">Serine/threonine-protein kinase</keyword>
<evidence type="ECO:0000256" key="2">
    <source>
        <dbReference type="ARBA" id="ARBA00022527"/>
    </source>
</evidence>
<dbReference type="Pfam" id="PF00069">
    <property type="entry name" value="Pkinase"/>
    <property type="match status" value="1"/>
</dbReference>
<name>A0A844B2W7_9BURK</name>